<dbReference type="Proteomes" id="UP000034107">
    <property type="component" value="Unassembled WGS sequence"/>
</dbReference>
<accession>A0A0G1QVY2</accession>
<reference evidence="1 2" key="1">
    <citation type="journal article" date="2015" name="Nature">
        <title>rRNA introns, odd ribosomes, and small enigmatic genomes across a large radiation of phyla.</title>
        <authorList>
            <person name="Brown C.T."/>
            <person name="Hug L.A."/>
            <person name="Thomas B.C."/>
            <person name="Sharon I."/>
            <person name="Castelle C.J."/>
            <person name="Singh A."/>
            <person name="Wilkins M.J."/>
            <person name="Williams K.H."/>
            <person name="Banfield J.F."/>
        </authorList>
    </citation>
    <scope>NUCLEOTIDE SEQUENCE [LARGE SCALE GENOMIC DNA]</scope>
</reference>
<evidence type="ECO:0000313" key="2">
    <source>
        <dbReference type="Proteomes" id="UP000034107"/>
    </source>
</evidence>
<comment type="caution">
    <text evidence="1">The sequence shown here is derived from an EMBL/GenBank/DDBJ whole genome shotgun (WGS) entry which is preliminary data.</text>
</comment>
<gene>
    <name evidence="1" type="ORF">UX31_C0008G0020</name>
</gene>
<organism evidence="1 2">
    <name type="scientific">Candidatus Nomurabacteria bacterium GW2011_GWA1_46_11</name>
    <dbReference type="NCBI Taxonomy" id="1618732"/>
    <lineage>
        <taxon>Bacteria</taxon>
        <taxon>Candidatus Nomuraibacteriota</taxon>
    </lineage>
</organism>
<proteinExistence type="predicted"/>
<protein>
    <submittedName>
        <fullName evidence="1">Uncharacterized protein</fullName>
    </submittedName>
</protein>
<dbReference type="AlphaFoldDB" id="A0A0G1QVY2"/>
<name>A0A0G1QVY2_9BACT</name>
<evidence type="ECO:0000313" key="1">
    <source>
        <dbReference type="EMBL" id="KKU21978.1"/>
    </source>
</evidence>
<sequence>MAKMKQQIVFFEEGKTLPSGSVLAAPNMVAYIRDVLDVGPIGAVVKRFIKLPVLDMVRLGLRNLPHLLKIVGKDFVSGLLILVEIELLKSKKAKIASVVLTDQVSDLGIAFGNNVLYDRFIKLAHAYEKDAGIWTNNFKTTAIRLGKWRLRPDFMVVPQETGRDLWETSGIKIGVIENKAELVFYQATAKNEERSGGSRLLRLPTT</sequence>
<dbReference type="EMBL" id="LCLS01000008">
    <property type="protein sequence ID" value="KKU21978.1"/>
    <property type="molecule type" value="Genomic_DNA"/>
</dbReference>